<dbReference type="InterPro" id="IPR036291">
    <property type="entry name" value="NAD(P)-bd_dom_sf"/>
</dbReference>
<dbReference type="InterPro" id="IPR001763">
    <property type="entry name" value="Rhodanese-like_dom"/>
</dbReference>
<organism evidence="2 3">
    <name type="scientific">Streptomyces plumbiresistens</name>
    <dbReference type="NCBI Taxonomy" id="511811"/>
    <lineage>
        <taxon>Bacteria</taxon>
        <taxon>Bacillati</taxon>
        <taxon>Actinomycetota</taxon>
        <taxon>Actinomycetes</taxon>
        <taxon>Kitasatosporales</taxon>
        <taxon>Streptomycetaceae</taxon>
        <taxon>Streptomyces</taxon>
    </lineage>
</organism>
<dbReference type="RefSeq" id="WP_266450539.1">
    <property type="nucleotide sequence ID" value="NZ_BAAAZX010000030.1"/>
</dbReference>
<dbReference type="InterPro" id="IPR001509">
    <property type="entry name" value="Epimerase_deHydtase"/>
</dbReference>
<proteinExistence type="predicted"/>
<sequence>MRFTRVLVTGGQGYLGSVVVDLLSRSGFEVVSLDSGYVTDTRAALPHVTYVQGDVLDPASWQTALADVEAVVHLAAIVGDPACGVDEDLAMRTNYLGTIRVVEACRKFGVGRIVFASTCSNYGSTEGEQVDVWSPLNPQSVYAQTKVLAEHYLLSPHGGGPEPCILRFATLHGLSPRMRFDLAVNIMTASALAQGRIVVQGGSQWRPFIHVRDAASAILKCLRRRPGSQAVVYNCGSNEENYLIKDLAELIRHEVPGSVTDILGDVQDLRNYRVDFSLIRQTLSFTNSFRVVDGVREIRDAMMNGAYDDYLSPRYSNHLRALDVSHQGAL</sequence>
<evidence type="ECO:0000259" key="1">
    <source>
        <dbReference type="PROSITE" id="PS50206"/>
    </source>
</evidence>
<evidence type="ECO:0000313" key="2">
    <source>
        <dbReference type="EMBL" id="GAA4020368.1"/>
    </source>
</evidence>
<dbReference type="CDD" id="cd08946">
    <property type="entry name" value="SDR_e"/>
    <property type="match status" value="1"/>
</dbReference>
<name>A0ABP7T3L6_9ACTN</name>
<evidence type="ECO:0000313" key="3">
    <source>
        <dbReference type="Proteomes" id="UP001500456"/>
    </source>
</evidence>
<dbReference type="PROSITE" id="PS50206">
    <property type="entry name" value="RHODANESE_3"/>
    <property type="match status" value="1"/>
</dbReference>
<dbReference type="SUPFAM" id="SSF51735">
    <property type="entry name" value="NAD(P)-binding Rossmann-fold domains"/>
    <property type="match status" value="1"/>
</dbReference>
<reference evidence="3" key="1">
    <citation type="journal article" date="2019" name="Int. J. Syst. Evol. Microbiol.">
        <title>The Global Catalogue of Microorganisms (GCM) 10K type strain sequencing project: providing services to taxonomists for standard genome sequencing and annotation.</title>
        <authorList>
            <consortium name="The Broad Institute Genomics Platform"/>
            <consortium name="The Broad Institute Genome Sequencing Center for Infectious Disease"/>
            <person name="Wu L."/>
            <person name="Ma J."/>
        </authorList>
    </citation>
    <scope>NUCLEOTIDE SEQUENCE [LARGE SCALE GENOMIC DNA]</scope>
    <source>
        <strain evidence="3">JCM 16924</strain>
    </source>
</reference>
<dbReference type="Gene3D" id="3.40.50.720">
    <property type="entry name" value="NAD(P)-binding Rossmann-like Domain"/>
    <property type="match status" value="1"/>
</dbReference>
<dbReference type="InterPro" id="IPR050177">
    <property type="entry name" value="Lipid_A_modif_metabolic_enz"/>
</dbReference>
<keyword evidence="3" id="KW-1185">Reference proteome</keyword>
<protein>
    <submittedName>
        <fullName evidence="2">NAD(P)-dependent oxidoreductase</fullName>
    </submittedName>
</protein>
<comment type="caution">
    <text evidence="2">The sequence shown here is derived from an EMBL/GenBank/DDBJ whole genome shotgun (WGS) entry which is preliminary data.</text>
</comment>
<accession>A0ABP7T3L6</accession>
<gene>
    <name evidence="2" type="ORF">GCM10022232_76180</name>
</gene>
<dbReference type="Proteomes" id="UP001500456">
    <property type="component" value="Unassembled WGS sequence"/>
</dbReference>
<feature type="domain" description="Rhodanese" evidence="1">
    <location>
        <begin position="4"/>
        <end position="49"/>
    </location>
</feature>
<dbReference type="PANTHER" id="PTHR43245:SF23">
    <property type="entry name" value="NAD(P)-BINDING DOMAIN-CONTAINING PROTEIN"/>
    <property type="match status" value="1"/>
</dbReference>
<dbReference type="PANTHER" id="PTHR43245">
    <property type="entry name" value="BIFUNCTIONAL POLYMYXIN RESISTANCE PROTEIN ARNA"/>
    <property type="match status" value="1"/>
</dbReference>
<dbReference type="Pfam" id="PF01370">
    <property type="entry name" value="Epimerase"/>
    <property type="match status" value="1"/>
</dbReference>
<dbReference type="EMBL" id="BAAAZX010000030">
    <property type="protein sequence ID" value="GAA4020368.1"/>
    <property type="molecule type" value="Genomic_DNA"/>
</dbReference>